<dbReference type="Pfam" id="PF20075">
    <property type="entry name" value="DUF6471"/>
    <property type="match status" value="1"/>
</dbReference>
<keyword evidence="1" id="KW-0472">Membrane</keyword>
<dbReference type="InterPro" id="IPR045526">
    <property type="entry name" value="DUF6471"/>
</dbReference>
<organism evidence="3 4">
    <name type="scientific">Herbaspirillum rubrisubalbicans Os34</name>
    <dbReference type="NCBI Taxonomy" id="1235827"/>
    <lineage>
        <taxon>Bacteria</taxon>
        <taxon>Pseudomonadati</taxon>
        <taxon>Pseudomonadota</taxon>
        <taxon>Betaproteobacteria</taxon>
        <taxon>Burkholderiales</taxon>
        <taxon>Oxalobacteraceae</taxon>
        <taxon>Herbaspirillum</taxon>
    </lineage>
</organism>
<gene>
    <name evidence="3" type="ORF">C798_00035</name>
</gene>
<protein>
    <recommendedName>
        <fullName evidence="2">DUF6471 domain-containing protein</fullName>
    </recommendedName>
</protein>
<reference evidence="3 4" key="1">
    <citation type="journal article" date="2012" name="J. Bacteriol.">
        <title>Genome sequence of the pathogenic Herbaspirillum seropedicae strain Os34, isolated from rice roots.</title>
        <authorList>
            <person name="Ye W."/>
            <person name="Ye S."/>
            <person name="Liu J."/>
            <person name="Chang S."/>
            <person name="Chen M."/>
            <person name="Zhu B."/>
            <person name="Guo L."/>
            <person name="An Q."/>
        </authorList>
    </citation>
    <scope>NUCLEOTIDE SEQUENCE [LARGE SCALE GENOMIC DNA]</scope>
    <source>
        <strain evidence="3 4">Os34</strain>
    </source>
</reference>
<dbReference type="EMBL" id="CP008956">
    <property type="protein sequence ID" value="QJP98674.1"/>
    <property type="molecule type" value="Genomic_DNA"/>
</dbReference>
<evidence type="ECO:0000256" key="1">
    <source>
        <dbReference type="SAM" id="Phobius"/>
    </source>
</evidence>
<feature type="domain" description="DUF6471" evidence="2">
    <location>
        <begin position="18"/>
        <end position="82"/>
    </location>
</feature>
<name>A0A6M3ZIY1_9BURK</name>
<evidence type="ECO:0000313" key="4">
    <source>
        <dbReference type="Proteomes" id="UP000501648"/>
    </source>
</evidence>
<sequence length="85" mass="9973">MNREPGSRGLRPQSYEAWEQTAKELIEIEMMRRGIRYKQLSRLLEERGIYETPDQINRKVNRKRFSAAFLIACLCAMGVDTLPLK</sequence>
<feature type="transmembrane region" description="Helical" evidence="1">
    <location>
        <begin position="65"/>
        <end position="84"/>
    </location>
</feature>
<dbReference type="Proteomes" id="UP000501648">
    <property type="component" value="Chromosome"/>
</dbReference>
<keyword evidence="1" id="KW-1133">Transmembrane helix</keyword>
<accession>A0A6M3ZIY1</accession>
<proteinExistence type="predicted"/>
<dbReference type="AlphaFoldDB" id="A0A6M3ZIY1"/>
<evidence type="ECO:0000313" key="3">
    <source>
        <dbReference type="EMBL" id="QJP98674.1"/>
    </source>
</evidence>
<evidence type="ECO:0000259" key="2">
    <source>
        <dbReference type="Pfam" id="PF20075"/>
    </source>
</evidence>
<keyword evidence="1" id="KW-0812">Transmembrane</keyword>